<sequence>MHWTFAFSGGVDVGVWEWWCPEQAGVISEASADRARHAHLYFEDEPGAVVFLVEGTLFKVHAFFLKRHSLVFATMFTLRPGSGPAEGTSDEHPIVLPEVRAVDFDRFMSLFYPRSTKKCAMDFRWDSTKHLVRQISSDVGNSRTPLEVRSGSPPTYRGLLSRHAYNYSQPPLLIRRHRDVVTGDLTTLEDWISVLALATKYEFEAHRALAIERLSRLGSPTDRLVLAREYDIPGWLEEAYYLICIREDALTLEEGHRLGMEDVIALADLRQRIRAHVPWGYTLHEPTVRATIRAKLHPR</sequence>
<evidence type="ECO:0000313" key="2">
    <source>
        <dbReference type="EMBL" id="TFK84407.1"/>
    </source>
</evidence>
<dbReference type="SUPFAM" id="SSF54695">
    <property type="entry name" value="POZ domain"/>
    <property type="match status" value="1"/>
</dbReference>
<gene>
    <name evidence="2" type="ORF">K466DRAFT_654749</name>
</gene>
<evidence type="ECO:0000313" key="3">
    <source>
        <dbReference type="Proteomes" id="UP000308197"/>
    </source>
</evidence>
<keyword evidence="3" id="KW-1185">Reference proteome</keyword>
<reference evidence="2 3" key="1">
    <citation type="journal article" date="2019" name="Nat. Ecol. Evol.">
        <title>Megaphylogeny resolves global patterns of mushroom evolution.</title>
        <authorList>
            <person name="Varga T."/>
            <person name="Krizsan K."/>
            <person name="Foldi C."/>
            <person name="Dima B."/>
            <person name="Sanchez-Garcia M."/>
            <person name="Sanchez-Ramirez S."/>
            <person name="Szollosi G.J."/>
            <person name="Szarkandi J.G."/>
            <person name="Papp V."/>
            <person name="Albert L."/>
            <person name="Andreopoulos W."/>
            <person name="Angelini C."/>
            <person name="Antonin V."/>
            <person name="Barry K.W."/>
            <person name="Bougher N.L."/>
            <person name="Buchanan P."/>
            <person name="Buyck B."/>
            <person name="Bense V."/>
            <person name="Catcheside P."/>
            <person name="Chovatia M."/>
            <person name="Cooper J."/>
            <person name="Damon W."/>
            <person name="Desjardin D."/>
            <person name="Finy P."/>
            <person name="Geml J."/>
            <person name="Haridas S."/>
            <person name="Hughes K."/>
            <person name="Justo A."/>
            <person name="Karasinski D."/>
            <person name="Kautmanova I."/>
            <person name="Kiss B."/>
            <person name="Kocsube S."/>
            <person name="Kotiranta H."/>
            <person name="LaButti K.M."/>
            <person name="Lechner B.E."/>
            <person name="Liimatainen K."/>
            <person name="Lipzen A."/>
            <person name="Lukacs Z."/>
            <person name="Mihaltcheva S."/>
            <person name="Morgado L.N."/>
            <person name="Niskanen T."/>
            <person name="Noordeloos M.E."/>
            <person name="Ohm R.A."/>
            <person name="Ortiz-Santana B."/>
            <person name="Ovrebo C."/>
            <person name="Racz N."/>
            <person name="Riley R."/>
            <person name="Savchenko A."/>
            <person name="Shiryaev A."/>
            <person name="Soop K."/>
            <person name="Spirin V."/>
            <person name="Szebenyi C."/>
            <person name="Tomsovsky M."/>
            <person name="Tulloss R.E."/>
            <person name="Uehling J."/>
            <person name="Grigoriev I.V."/>
            <person name="Vagvolgyi C."/>
            <person name="Papp T."/>
            <person name="Martin F.M."/>
            <person name="Miettinen O."/>
            <person name="Hibbett D.S."/>
            <person name="Nagy L.G."/>
        </authorList>
    </citation>
    <scope>NUCLEOTIDE SEQUENCE [LARGE SCALE GENOMIC DNA]</scope>
    <source>
        <strain evidence="2 3">HHB13444</strain>
    </source>
</reference>
<dbReference type="Pfam" id="PF00651">
    <property type="entry name" value="BTB"/>
    <property type="match status" value="1"/>
</dbReference>
<accession>A0A5C3P691</accession>
<dbReference type="Proteomes" id="UP000308197">
    <property type="component" value="Unassembled WGS sequence"/>
</dbReference>
<dbReference type="STRING" id="1314778.A0A5C3P691"/>
<dbReference type="InParanoid" id="A0A5C3P691"/>
<dbReference type="SMART" id="SM00225">
    <property type="entry name" value="BTB"/>
    <property type="match status" value="1"/>
</dbReference>
<dbReference type="Gene3D" id="3.30.710.10">
    <property type="entry name" value="Potassium Channel Kv1.1, Chain A"/>
    <property type="match status" value="1"/>
</dbReference>
<dbReference type="InterPro" id="IPR000210">
    <property type="entry name" value="BTB/POZ_dom"/>
</dbReference>
<feature type="domain" description="BTB" evidence="1">
    <location>
        <begin position="47"/>
        <end position="112"/>
    </location>
</feature>
<dbReference type="EMBL" id="ML211318">
    <property type="protein sequence ID" value="TFK84407.1"/>
    <property type="molecule type" value="Genomic_DNA"/>
</dbReference>
<protein>
    <recommendedName>
        <fullName evidence="1">BTB domain-containing protein</fullName>
    </recommendedName>
</protein>
<proteinExistence type="predicted"/>
<evidence type="ECO:0000259" key="1">
    <source>
        <dbReference type="PROSITE" id="PS50097"/>
    </source>
</evidence>
<organism evidence="2 3">
    <name type="scientific">Polyporus arcularius HHB13444</name>
    <dbReference type="NCBI Taxonomy" id="1314778"/>
    <lineage>
        <taxon>Eukaryota</taxon>
        <taxon>Fungi</taxon>
        <taxon>Dikarya</taxon>
        <taxon>Basidiomycota</taxon>
        <taxon>Agaricomycotina</taxon>
        <taxon>Agaricomycetes</taxon>
        <taxon>Polyporales</taxon>
        <taxon>Polyporaceae</taxon>
        <taxon>Polyporus</taxon>
    </lineage>
</organism>
<dbReference type="PROSITE" id="PS50097">
    <property type="entry name" value="BTB"/>
    <property type="match status" value="1"/>
</dbReference>
<dbReference type="InterPro" id="IPR011333">
    <property type="entry name" value="SKP1/BTB/POZ_sf"/>
</dbReference>
<name>A0A5C3P691_9APHY</name>
<dbReference type="CDD" id="cd18186">
    <property type="entry name" value="BTB_POZ_ZBTB_KLHL-like"/>
    <property type="match status" value="1"/>
</dbReference>
<dbReference type="AlphaFoldDB" id="A0A5C3P691"/>